<dbReference type="GeneID" id="30174635"/>
<feature type="compositionally biased region" description="Basic and acidic residues" evidence="1">
    <location>
        <begin position="498"/>
        <end position="511"/>
    </location>
</feature>
<accession>A0A1B9HVS0</accession>
<dbReference type="EMBL" id="CP144520">
    <property type="protein sequence ID" value="WWC67846.1"/>
    <property type="molecule type" value="Genomic_DNA"/>
</dbReference>
<dbReference type="RefSeq" id="XP_019008589.1">
    <property type="nucleotide sequence ID" value="XM_019157976.1"/>
</dbReference>
<feature type="region of interest" description="Disordered" evidence="1">
    <location>
        <begin position="103"/>
        <end position="128"/>
    </location>
</feature>
<evidence type="ECO:0000313" key="3">
    <source>
        <dbReference type="EMBL" id="WWC67846.1"/>
    </source>
</evidence>
<evidence type="ECO:0000313" key="2">
    <source>
        <dbReference type="EMBL" id="OCF47370.1"/>
    </source>
</evidence>
<gene>
    <name evidence="2" type="ORF">I206_06266</name>
    <name evidence="3" type="ORF">I206_101763</name>
</gene>
<dbReference type="EMBL" id="KV700116">
    <property type="protein sequence ID" value="OCF47370.1"/>
    <property type="molecule type" value="Genomic_DNA"/>
</dbReference>
<reference evidence="3" key="2">
    <citation type="submission" date="2013-07" db="EMBL/GenBank/DDBJ databases">
        <authorList>
            <consortium name="The Broad Institute Genome Sequencing Platform"/>
            <person name="Cuomo C."/>
            <person name="Litvintseva A."/>
            <person name="Chen Y."/>
            <person name="Heitman J."/>
            <person name="Sun S."/>
            <person name="Springer D."/>
            <person name="Dromer F."/>
            <person name="Young S.K."/>
            <person name="Zeng Q."/>
            <person name="Gargeya S."/>
            <person name="Fitzgerald M."/>
            <person name="Abouelleil A."/>
            <person name="Alvarado L."/>
            <person name="Berlin A.M."/>
            <person name="Chapman S.B."/>
            <person name="Dewar J."/>
            <person name="Goldberg J."/>
            <person name="Griggs A."/>
            <person name="Gujja S."/>
            <person name="Hansen M."/>
            <person name="Howarth C."/>
            <person name="Imamovic A."/>
            <person name="Larimer J."/>
            <person name="McCowan C."/>
            <person name="Murphy C."/>
            <person name="Pearson M."/>
            <person name="Priest M."/>
            <person name="Roberts A."/>
            <person name="Saif S."/>
            <person name="Shea T."/>
            <person name="Sykes S."/>
            <person name="Wortman J."/>
            <person name="Nusbaum C."/>
            <person name="Birren B."/>
        </authorList>
    </citation>
    <scope>NUCLEOTIDE SEQUENCE</scope>
    <source>
        <strain evidence="3">CBS 10737</strain>
    </source>
</reference>
<sequence>MRENKSRMIRSTSQPLNALDLNFQPTSEQHVQQYLAESSRSRKAKAMGMVRSIGRALSLTKSKQSATSNPPIIGVRDHGPIQAYQGIKPRPLKPPFTGPTMTPLKGISDLKGSTKTVQDTRRNSHSHLPLRSRQIPRKKLPHEAVQQAHVSSNSLYNSDWNHSRHALSLFEVAVSSPPTTPGKVEMITTKYERAAYERSQLDPRITRSVLVERHLNTTHDTQIPTNFYPQLDALDGLNTITPLKRSRRKPVSSRYLSDSFESLVNSNSLHTEEGCDPLNIVRTPGSKLLSKRSPYIRDPVSTATPPTPNFGESGTPSPAKWVDASFVFAREADQNPLSSTTPFTPGQDVEAETSFDRPQNDLFDEVLTTWDLPPMSLSRSNSLILERLPSSKSTLHEQKTKLSESTGTLLNSRPVQPVPTFYPSGRSFEPIRAAQSGDRLHQHGMRIDNEGNRRKLGGRTQRAVENLEGPQREITESPPTPWKRMAALLKPKSSDSSFHLRDDTKKMMLDARKRRSKSTS</sequence>
<reference evidence="2" key="1">
    <citation type="submission" date="2013-07" db="EMBL/GenBank/DDBJ databases">
        <title>The Genome Sequence of Cryptococcus pinus CBS10737.</title>
        <authorList>
            <consortium name="The Broad Institute Genome Sequencing Platform"/>
            <person name="Cuomo C."/>
            <person name="Litvintseva A."/>
            <person name="Chen Y."/>
            <person name="Heitman J."/>
            <person name="Sun S."/>
            <person name="Springer D."/>
            <person name="Dromer F."/>
            <person name="Young S.K."/>
            <person name="Zeng Q."/>
            <person name="Gargeya S."/>
            <person name="Fitzgerald M."/>
            <person name="Abouelleil A."/>
            <person name="Alvarado L."/>
            <person name="Berlin A.M."/>
            <person name="Chapman S.B."/>
            <person name="Dewar J."/>
            <person name="Goldberg J."/>
            <person name="Griggs A."/>
            <person name="Gujja S."/>
            <person name="Hansen M."/>
            <person name="Howarth C."/>
            <person name="Imamovic A."/>
            <person name="Larimer J."/>
            <person name="McCowan C."/>
            <person name="Murphy C."/>
            <person name="Pearson M."/>
            <person name="Priest M."/>
            <person name="Roberts A."/>
            <person name="Saif S."/>
            <person name="Shea T."/>
            <person name="Sykes S."/>
            <person name="Wortman J."/>
            <person name="Nusbaum C."/>
            <person name="Birren B."/>
        </authorList>
    </citation>
    <scope>NUCLEOTIDE SEQUENCE [LARGE SCALE GENOMIC DNA]</scope>
    <source>
        <strain evidence="2">CBS 10737</strain>
    </source>
</reference>
<protein>
    <submittedName>
        <fullName evidence="2">Uncharacterized protein</fullName>
    </submittedName>
</protein>
<evidence type="ECO:0000256" key="1">
    <source>
        <dbReference type="SAM" id="MobiDB-lite"/>
    </source>
</evidence>
<name>A0A1B9HVS0_9TREE</name>
<reference evidence="2" key="3">
    <citation type="submission" date="2016-07" db="EMBL/GenBank/DDBJ databases">
        <title>Evolution of pathogenesis and genome organization in the Tremellales.</title>
        <authorList>
            <person name="Cuomo C."/>
            <person name="Litvintseva A."/>
            <person name="Heitman J."/>
            <person name="Chen Y."/>
            <person name="Sun S."/>
            <person name="Springer D."/>
            <person name="Dromer F."/>
            <person name="Young S."/>
            <person name="Zeng Q."/>
            <person name="Chapman S."/>
            <person name="Gujja S."/>
            <person name="Saif S."/>
            <person name="Birren B."/>
        </authorList>
    </citation>
    <scope>NUCLEOTIDE SEQUENCE</scope>
    <source>
        <strain evidence="2">CBS 10737</strain>
    </source>
</reference>
<dbReference type="AlphaFoldDB" id="A0A1B9HVS0"/>
<evidence type="ECO:0000313" key="4">
    <source>
        <dbReference type="Proteomes" id="UP000094020"/>
    </source>
</evidence>
<proteinExistence type="predicted"/>
<dbReference type="Proteomes" id="UP000094020">
    <property type="component" value="Chromosome 2"/>
</dbReference>
<feature type="region of interest" description="Disordered" evidence="1">
    <location>
        <begin position="296"/>
        <end position="316"/>
    </location>
</feature>
<reference evidence="3" key="4">
    <citation type="submission" date="2024-02" db="EMBL/GenBank/DDBJ databases">
        <title>Comparative genomics of Cryptococcus and Kwoniella reveals pathogenesis evolution and contrasting modes of karyotype evolution via chromosome fusion or intercentromeric recombination.</title>
        <authorList>
            <person name="Coelho M.A."/>
            <person name="David-Palma M."/>
            <person name="Shea T."/>
            <person name="Bowers K."/>
            <person name="McGinley-Smith S."/>
            <person name="Mohammad A.W."/>
            <person name="Gnirke A."/>
            <person name="Yurkov A.M."/>
            <person name="Nowrousian M."/>
            <person name="Sun S."/>
            <person name="Cuomo C.A."/>
            <person name="Heitman J."/>
        </authorList>
    </citation>
    <scope>NUCLEOTIDE SEQUENCE</scope>
    <source>
        <strain evidence="3">CBS 10737</strain>
    </source>
</reference>
<dbReference type="KEGG" id="kpin:30174635"/>
<keyword evidence="4" id="KW-1185">Reference proteome</keyword>
<dbReference type="OrthoDB" id="2564798at2759"/>
<feature type="region of interest" description="Disordered" evidence="1">
    <location>
        <begin position="490"/>
        <end position="520"/>
    </location>
</feature>
<organism evidence="2">
    <name type="scientific">Kwoniella pini CBS 10737</name>
    <dbReference type="NCBI Taxonomy" id="1296096"/>
    <lineage>
        <taxon>Eukaryota</taxon>
        <taxon>Fungi</taxon>
        <taxon>Dikarya</taxon>
        <taxon>Basidiomycota</taxon>
        <taxon>Agaricomycotina</taxon>
        <taxon>Tremellomycetes</taxon>
        <taxon>Tremellales</taxon>
        <taxon>Cryptococcaceae</taxon>
        <taxon>Kwoniella</taxon>
    </lineage>
</organism>